<feature type="domain" description="Major facilitator superfamily (MFS) profile" evidence="3">
    <location>
        <begin position="27"/>
        <end position="420"/>
    </location>
</feature>
<dbReference type="FunCoup" id="A0A6P8IFQ8">
    <property type="interactions" value="755"/>
</dbReference>
<dbReference type="Proteomes" id="UP000515163">
    <property type="component" value="Unplaced"/>
</dbReference>
<feature type="transmembrane region" description="Helical" evidence="2">
    <location>
        <begin position="121"/>
        <end position="147"/>
    </location>
</feature>
<comment type="subcellular location">
    <subcellularLocation>
        <location evidence="1">Membrane</location>
        <topology evidence="1">Multi-pass membrane protein</topology>
    </subcellularLocation>
</comment>
<dbReference type="InterPro" id="IPR050327">
    <property type="entry name" value="Proton-linked_MCT"/>
</dbReference>
<dbReference type="GeneID" id="116300782"/>
<feature type="transmembrane region" description="Helical" evidence="2">
    <location>
        <begin position="276"/>
        <end position="293"/>
    </location>
</feature>
<feature type="transmembrane region" description="Helical" evidence="2">
    <location>
        <begin position="331"/>
        <end position="358"/>
    </location>
</feature>
<dbReference type="Gene3D" id="1.20.1250.20">
    <property type="entry name" value="MFS general substrate transporter like domains"/>
    <property type="match status" value="2"/>
</dbReference>
<evidence type="ECO:0000259" key="3">
    <source>
        <dbReference type="PROSITE" id="PS50850"/>
    </source>
</evidence>
<evidence type="ECO:0000256" key="1">
    <source>
        <dbReference type="ARBA" id="ARBA00004141"/>
    </source>
</evidence>
<feature type="transmembrane region" description="Helical" evidence="2">
    <location>
        <begin position="27"/>
        <end position="47"/>
    </location>
</feature>
<evidence type="ECO:0000313" key="5">
    <source>
        <dbReference type="RefSeq" id="XP_031565580.1"/>
    </source>
</evidence>
<dbReference type="OrthoDB" id="6499973at2759"/>
<dbReference type="AlphaFoldDB" id="A0A6P8IFQ8"/>
<protein>
    <submittedName>
        <fullName evidence="5">Monocarboxylate transporter 10-like</fullName>
    </submittedName>
</protein>
<feature type="transmembrane region" description="Helical" evidence="2">
    <location>
        <begin position="154"/>
        <end position="177"/>
    </location>
</feature>
<dbReference type="InterPro" id="IPR020846">
    <property type="entry name" value="MFS_dom"/>
</dbReference>
<evidence type="ECO:0000313" key="4">
    <source>
        <dbReference type="Proteomes" id="UP000515163"/>
    </source>
</evidence>
<dbReference type="RefSeq" id="XP_031565580.1">
    <property type="nucleotide sequence ID" value="XM_031709720.1"/>
</dbReference>
<dbReference type="InterPro" id="IPR011701">
    <property type="entry name" value="MFS"/>
</dbReference>
<dbReference type="GO" id="GO:0016020">
    <property type="term" value="C:membrane"/>
    <property type="evidence" value="ECO:0007669"/>
    <property type="project" value="UniProtKB-SubCell"/>
</dbReference>
<dbReference type="Pfam" id="PF07690">
    <property type="entry name" value="MFS_1"/>
    <property type="match status" value="1"/>
</dbReference>
<proteinExistence type="predicted"/>
<dbReference type="PANTHER" id="PTHR11360:SF251">
    <property type="entry name" value="MAJOR FACILITATOR SUPERFAMILY (MFS) PROFILE DOMAIN-CONTAINING PROTEIN"/>
    <property type="match status" value="1"/>
</dbReference>
<keyword evidence="2" id="KW-1133">Transmembrane helix</keyword>
<feature type="transmembrane region" description="Helical" evidence="2">
    <location>
        <begin position="183"/>
        <end position="204"/>
    </location>
</feature>
<dbReference type="GO" id="GO:0022857">
    <property type="term" value="F:transmembrane transporter activity"/>
    <property type="evidence" value="ECO:0007669"/>
    <property type="project" value="InterPro"/>
</dbReference>
<feature type="transmembrane region" description="Helical" evidence="2">
    <location>
        <begin position="67"/>
        <end position="89"/>
    </location>
</feature>
<dbReference type="SUPFAM" id="SSF103473">
    <property type="entry name" value="MFS general substrate transporter"/>
    <property type="match status" value="1"/>
</dbReference>
<organism evidence="4 5">
    <name type="scientific">Actinia tenebrosa</name>
    <name type="common">Australian red waratah sea anemone</name>
    <dbReference type="NCBI Taxonomy" id="6105"/>
    <lineage>
        <taxon>Eukaryota</taxon>
        <taxon>Metazoa</taxon>
        <taxon>Cnidaria</taxon>
        <taxon>Anthozoa</taxon>
        <taxon>Hexacorallia</taxon>
        <taxon>Actiniaria</taxon>
        <taxon>Actiniidae</taxon>
        <taxon>Actinia</taxon>
    </lineage>
</organism>
<accession>A0A6P8IFQ8</accession>
<dbReference type="InParanoid" id="A0A6P8IFQ8"/>
<evidence type="ECO:0000256" key="2">
    <source>
        <dbReference type="SAM" id="Phobius"/>
    </source>
</evidence>
<feature type="transmembrane region" description="Helical" evidence="2">
    <location>
        <begin position="239"/>
        <end position="256"/>
    </location>
</feature>
<feature type="transmembrane region" description="Helical" evidence="2">
    <location>
        <begin position="96"/>
        <end position="115"/>
    </location>
</feature>
<dbReference type="PROSITE" id="PS50850">
    <property type="entry name" value="MFS"/>
    <property type="match status" value="1"/>
</dbReference>
<dbReference type="PANTHER" id="PTHR11360">
    <property type="entry name" value="MONOCARBOXYLATE TRANSPORTER"/>
    <property type="match status" value="1"/>
</dbReference>
<feature type="transmembrane region" description="Helical" evidence="2">
    <location>
        <begin position="370"/>
        <end position="390"/>
    </location>
</feature>
<feature type="transmembrane region" description="Helical" evidence="2">
    <location>
        <begin position="305"/>
        <end position="325"/>
    </location>
</feature>
<name>A0A6P8IFQ8_ACTTE</name>
<keyword evidence="2" id="KW-0812">Transmembrane</keyword>
<keyword evidence="2" id="KW-0472">Membrane</keyword>
<dbReference type="InterPro" id="IPR036259">
    <property type="entry name" value="MFS_trans_sf"/>
</dbReference>
<reference evidence="5" key="1">
    <citation type="submission" date="2025-08" db="UniProtKB">
        <authorList>
            <consortium name="RefSeq"/>
        </authorList>
    </citation>
    <scope>IDENTIFICATION</scope>
    <source>
        <tissue evidence="5">Tentacle</tissue>
    </source>
</reference>
<keyword evidence="4" id="KW-1185">Reference proteome</keyword>
<dbReference type="KEGG" id="aten:116300782"/>
<feature type="transmembrane region" description="Helical" evidence="2">
    <location>
        <begin position="396"/>
        <end position="419"/>
    </location>
</feature>
<dbReference type="CDD" id="cd17352">
    <property type="entry name" value="MFS_MCT_SLC16"/>
    <property type="match status" value="1"/>
</dbReference>
<sequence>MGKKDKTENSPETVNIVELNPFPEGGWGWLVCLAGFTAQFIILGIQNNTGILYTCLLTEFKGRKGDTAWVLSIGLGMMFLFCPIASSLCERVGCRVVAIAGGLLGVLGFVLSSFVKDLYLLYLTFGVLWGIGSSMSYLTTLMMLPFWFKKRVSLANGIVTAGSGIGTIAVGPLMFLLVNKLGWANSVRVLAALVLICAFTSTLYKKPAIDNITTKSAELEAPKKEKKPLFEFSVLKNKAFLVWCVSLSVFMLGYFVPFVHLPGYAMECGVSSEQSSTLVGMMSIGSTFGRLFFGKLCDHPRINRLYVFQIAFLIIGIAHTLMTLTTSYIGFVSYMVVFGIFDGCFVVLLGVLCADIAGIDKVAAGMGVQFFFMAITCTAGPPLAGIVYDISSSYQIAFYASGASATIGCCLLFLVPILMPDPAADEIRMRSNTVTSRDSEKQLLNNTRSPVLSQDSKFDYDNESKDQMAPVITLRSGATRPASIRNSYFDKYWDFPKRASSSSFFGPSAPYGMMPIYPNDETLIVVERISQV</sequence>
<gene>
    <name evidence="5" type="primary">LOC116300782</name>
</gene>